<dbReference type="PROSITE" id="PS50817">
    <property type="entry name" value="INTEIN_N_TER"/>
    <property type="match status" value="1"/>
</dbReference>
<dbReference type="Pfam" id="PF03161">
    <property type="entry name" value="LAGLIDADG_2"/>
    <property type="match status" value="1"/>
</dbReference>
<evidence type="ECO:0000313" key="4">
    <source>
        <dbReference type="EMBL" id="GIG99642.1"/>
    </source>
</evidence>
<dbReference type="CDD" id="cd00081">
    <property type="entry name" value="Hint"/>
    <property type="match status" value="1"/>
</dbReference>
<organism evidence="4 5">
    <name type="scientific">Plantactinospora mayteni</name>
    <dbReference type="NCBI Taxonomy" id="566021"/>
    <lineage>
        <taxon>Bacteria</taxon>
        <taxon>Bacillati</taxon>
        <taxon>Actinomycetota</taxon>
        <taxon>Actinomycetes</taxon>
        <taxon>Micromonosporales</taxon>
        <taxon>Micromonosporaceae</taxon>
        <taxon>Plantactinospora</taxon>
    </lineage>
</organism>
<dbReference type="InterPro" id="IPR036844">
    <property type="entry name" value="Hint_dom_sf"/>
</dbReference>
<comment type="caution">
    <text evidence="4">The sequence shown here is derived from an EMBL/GenBank/DDBJ whole genome shotgun (WGS) entry which is preliminary data.</text>
</comment>
<sequence length="618" mass="67922">MSDFNVRTANLTAVNSLTKYPPIPTYHSLDPRNGGLLDETVAFAGRVLLTEKVDGCLPYTTRISMADGTRRILGSLRAGDEVLGVDESGSVIATPILQTFNNGKAETWMRIKGRRLGAGRGSAFFSVTCTPNHRFWSPDRSEYIPAEKMSVGDEVSLLRSELDLSPCQFSVLLGKLLGDGHLHRAASGSSAVVWGHRQPDAEYVAWTQRAIGDLASEAVRNLTSGYGSTIVSGRSTFHPCITEHFGDMTDSGEKRVPEWVADALDPIALAFWYMDDGSLMTSPDQEDRATFSTNGFNERDCAVLLRGLARLGVNGELMRDGRGYLTIRLNVTAAERLFLLVAPYVPPAMQRKLPERYRGHEGWLPPAGMRFKPPIVNQVIEEIEFDVEGVRSTRRDIETGTHNFFANGVLVHNSNGRIVSLPDGSYLIGSREELLYARGDLIGNPALGIVEALRPIADRLPPVDRDAIVVHYLEVYGGKVTAASKHYTDSRTVGARLFDVVVLDDYAELLDWPVERISSWRESAGQPFLAEPELLARAEAAGLPTVPRLGTVDAAELPTDLEKTHRLLAELLPATTVALDGTPGRAEGIVLRSETRSAIAKARFQDYERTLKRRRTGR</sequence>
<dbReference type="SUPFAM" id="SSF51294">
    <property type="entry name" value="Hedgehog/intein (Hint) domain"/>
    <property type="match status" value="1"/>
</dbReference>
<evidence type="ECO:0000256" key="2">
    <source>
        <dbReference type="ARBA" id="ARBA00023000"/>
    </source>
</evidence>
<dbReference type="Proteomes" id="UP000621500">
    <property type="component" value="Unassembled WGS sequence"/>
</dbReference>
<reference evidence="4 5" key="1">
    <citation type="submission" date="2021-01" db="EMBL/GenBank/DDBJ databases">
        <title>Whole genome shotgun sequence of Plantactinospora mayteni NBRC 109088.</title>
        <authorList>
            <person name="Komaki H."/>
            <person name="Tamura T."/>
        </authorList>
    </citation>
    <scope>NUCLEOTIDE SEQUENCE [LARGE SCALE GENOMIC DNA]</scope>
    <source>
        <strain evidence="4 5">NBRC 109088</strain>
    </source>
</reference>
<dbReference type="InterPro" id="IPR006141">
    <property type="entry name" value="Intein_N"/>
</dbReference>
<protein>
    <recommendedName>
        <fullName evidence="3">Hint domain-containing protein</fullName>
    </recommendedName>
</protein>
<gene>
    <name evidence="4" type="ORF">Pma05_62150</name>
</gene>
<dbReference type="Gene3D" id="3.10.28.10">
    <property type="entry name" value="Homing endonucleases"/>
    <property type="match status" value="1"/>
</dbReference>
<dbReference type="InterPro" id="IPR004860">
    <property type="entry name" value="LAGLIDADG_dom"/>
</dbReference>
<dbReference type="EMBL" id="BONX01000046">
    <property type="protein sequence ID" value="GIG99642.1"/>
    <property type="molecule type" value="Genomic_DNA"/>
</dbReference>
<proteinExistence type="predicted"/>
<dbReference type="SUPFAM" id="SSF55608">
    <property type="entry name" value="Homing endonucleases"/>
    <property type="match status" value="1"/>
</dbReference>
<keyword evidence="5" id="KW-1185">Reference proteome</keyword>
<dbReference type="InterPro" id="IPR003587">
    <property type="entry name" value="Hint_dom_N"/>
</dbReference>
<keyword evidence="1" id="KW-0068">Autocatalytic cleavage</keyword>
<dbReference type="InterPro" id="IPR030934">
    <property type="entry name" value="Intein_C"/>
</dbReference>
<feature type="domain" description="Hint" evidence="3">
    <location>
        <begin position="54"/>
        <end position="159"/>
    </location>
</feature>
<evidence type="ECO:0000259" key="3">
    <source>
        <dbReference type="SMART" id="SM00306"/>
    </source>
</evidence>
<dbReference type="PROSITE" id="PS50818">
    <property type="entry name" value="INTEIN_C_TER"/>
    <property type="match status" value="1"/>
</dbReference>
<evidence type="ECO:0000313" key="5">
    <source>
        <dbReference type="Proteomes" id="UP000621500"/>
    </source>
</evidence>
<dbReference type="InterPro" id="IPR021122">
    <property type="entry name" value="RNA_ligase_dom_REL/Rnl2"/>
</dbReference>
<dbReference type="SMART" id="SM00306">
    <property type="entry name" value="HintN"/>
    <property type="match status" value="1"/>
</dbReference>
<dbReference type="InterPro" id="IPR027434">
    <property type="entry name" value="Homing_endonucl"/>
</dbReference>
<dbReference type="Pfam" id="PF09414">
    <property type="entry name" value="RNA_ligase"/>
    <property type="match status" value="1"/>
</dbReference>
<dbReference type="NCBIfam" id="TIGR01443">
    <property type="entry name" value="intein_Cterm"/>
    <property type="match status" value="1"/>
</dbReference>
<dbReference type="Gene3D" id="2.170.16.10">
    <property type="entry name" value="Hedgehog/Intein (Hint) domain"/>
    <property type="match status" value="1"/>
</dbReference>
<name>A0ABQ4EYE3_9ACTN</name>
<accession>A0ABQ4EYE3</accession>
<keyword evidence="2" id="KW-0651">Protein splicing</keyword>
<evidence type="ECO:0000256" key="1">
    <source>
        <dbReference type="ARBA" id="ARBA00022813"/>
    </source>
</evidence>
<dbReference type="RefSeq" id="WP_203861011.1">
    <property type="nucleotide sequence ID" value="NZ_BAAAZQ010000001.1"/>
</dbReference>